<reference evidence="6 7" key="1">
    <citation type="submission" date="2019-03" db="EMBL/GenBank/DDBJ databases">
        <title>Freshwater and sediment microbial communities from various areas in North America, analyzing microbe dynamics in response to fracking.</title>
        <authorList>
            <person name="Lamendella R."/>
        </authorList>
    </citation>
    <scope>NUCLEOTIDE SEQUENCE [LARGE SCALE GENOMIC DNA]</scope>
    <source>
        <strain evidence="6 7">18_TX</strain>
    </source>
</reference>
<dbReference type="AlphaFoldDB" id="A0A4R6NYB3"/>
<evidence type="ECO:0000256" key="4">
    <source>
        <dbReference type="ARBA" id="ARBA00023172"/>
    </source>
</evidence>
<accession>A0A4R6NYB3</accession>
<keyword evidence="2" id="KW-0229">DNA integration</keyword>
<sequence>MQIRKVRKDGVNETGCLVIDSEGVPIDKICRYTLVELSGHADSTQENITRHIIHIETWAAQLGIDLETEVSLSGLNGGELFTSLLRHLERYSEKQSVVTPIVPKVVDPEYFNQRIDACVNYFDFLSGRAIGKRRAGDPMIRNIEVLSRRVRSRLKRRKRRVSASSDVQGLSPLMQATLYKGLSNPQYFGWTSRTALRNKLIIRLLYETGIRKGELLSLTIENCRTSKLAPGERPYIRTMENVKYEDPRTDIPHEKTRGRIIPISNDLAELIEEYKVIRSQPQAARKQKPFLILASKFPYLPLSTSALNGIFETIKKRIPGLEKFGPHRLRHTFFENLDRMMYREGYSDTQKKKIKNTIGGWTPTSNMSDQYEKLATMEQCVETLSKYHEELEASETAIMTSPM</sequence>
<proteinExistence type="inferred from homology"/>
<dbReference type="PANTHER" id="PTHR30349">
    <property type="entry name" value="PHAGE INTEGRASE-RELATED"/>
    <property type="match status" value="1"/>
</dbReference>
<protein>
    <submittedName>
        <fullName evidence="6">Phage integrase family protein</fullName>
    </submittedName>
</protein>
<dbReference type="CDD" id="cd00397">
    <property type="entry name" value="DNA_BRE_C"/>
    <property type="match status" value="1"/>
</dbReference>
<name>A0A4R6NYB3_9GAMM</name>
<dbReference type="InterPro" id="IPR002104">
    <property type="entry name" value="Integrase_catalytic"/>
</dbReference>
<organism evidence="6 7">
    <name type="scientific">Idiomarina aquatica</name>
    <dbReference type="NCBI Taxonomy" id="1327752"/>
    <lineage>
        <taxon>Bacteria</taxon>
        <taxon>Pseudomonadati</taxon>
        <taxon>Pseudomonadota</taxon>
        <taxon>Gammaproteobacteria</taxon>
        <taxon>Alteromonadales</taxon>
        <taxon>Idiomarinaceae</taxon>
        <taxon>Idiomarina</taxon>
    </lineage>
</organism>
<evidence type="ECO:0000256" key="2">
    <source>
        <dbReference type="ARBA" id="ARBA00022908"/>
    </source>
</evidence>
<evidence type="ECO:0000256" key="3">
    <source>
        <dbReference type="ARBA" id="ARBA00023125"/>
    </source>
</evidence>
<evidence type="ECO:0000256" key="1">
    <source>
        <dbReference type="ARBA" id="ARBA00008857"/>
    </source>
</evidence>
<dbReference type="PANTHER" id="PTHR30349:SF41">
    <property type="entry name" value="INTEGRASE_RECOMBINASE PROTEIN MJ0367-RELATED"/>
    <property type="match status" value="1"/>
</dbReference>
<dbReference type="EMBL" id="SNXI01000031">
    <property type="protein sequence ID" value="TDP27335.1"/>
    <property type="molecule type" value="Genomic_DNA"/>
</dbReference>
<dbReference type="Proteomes" id="UP000295531">
    <property type="component" value="Unassembled WGS sequence"/>
</dbReference>
<gene>
    <name evidence="6" type="ORF">DEU29_1318</name>
</gene>
<dbReference type="InterPro" id="IPR050090">
    <property type="entry name" value="Tyrosine_recombinase_XerCD"/>
</dbReference>
<evidence type="ECO:0000259" key="5">
    <source>
        <dbReference type="PROSITE" id="PS51898"/>
    </source>
</evidence>
<dbReference type="GO" id="GO:0015074">
    <property type="term" value="P:DNA integration"/>
    <property type="evidence" value="ECO:0007669"/>
    <property type="project" value="UniProtKB-KW"/>
</dbReference>
<comment type="caution">
    <text evidence="6">The sequence shown here is derived from an EMBL/GenBank/DDBJ whole genome shotgun (WGS) entry which is preliminary data.</text>
</comment>
<dbReference type="OrthoDB" id="6819422at2"/>
<dbReference type="InterPro" id="IPR011010">
    <property type="entry name" value="DNA_brk_join_enz"/>
</dbReference>
<dbReference type="GO" id="GO:0006310">
    <property type="term" value="P:DNA recombination"/>
    <property type="evidence" value="ECO:0007669"/>
    <property type="project" value="UniProtKB-KW"/>
</dbReference>
<dbReference type="GO" id="GO:0003677">
    <property type="term" value="F:DNA binding"/>
    <property type="evidence" value="ECO:0007669"/>
    <property type="project" value="UniProtKB-KW"/>
</dbReference>
<keyword evidence="4" id="KW-0233">DNA recombination</keyword>
<dbReference type="Pfam" id="PF00589">
    <property type="entry name" value="Phage_integrase"/>
    <property type="match status" value="1"/>
</dbReference>
<comment type="similarity">
    <text evidence="1">Belongs to the 'phage' integrase family.</text>
</comment>
<evidence type="ECO:0000313" key="6">
    <source>
        <dbReference type="EMBL" id="TDP27335.1"/>
    </source>
</evidence>
<keyword evidence="3" id="KW-0238">DNA-binding</keyword>
<feature type="domain" description="Tyr recombinase" evidence="5">
    <location>
        <begin position="165"/>
        <end position="385"/>
    </location>
</feature>
<dbReference type="Gene3D" id="1.10.443.10">
    <property type="entry name" value="Intergrase catalytic core"/>
    <property type="match status" value="1"/>
</dbReference>
<evidence type="ECO:0000313" key="7">
    <source>
        <dbReference type="Proteomes" id="UP000295531"/>
    </source>
</evidence>
<dbReference type="SUPFAM" id="SSF56349">
    <property type="entry name" value="DNA breaking-rejoining enzymes"/>
    <property type="match status" value="1"/>
</dbReference>
<keyword evidence="7" id="KW-1185">Reference proteome</keyword>
<dbReference type="InterPro" id="IPR013762">
    <property type="entry name" value="Integrase-like_cat_sf"/>
</dbReference>
<dbReference type="RefSeq" id="WP_133540840.1">
    <property type="nucleotide sequence ID" value="NZ_SNXI01000031.1"/>
</dbReference>
<dbReference type="PROSITE" id="PS51898">
    <property type="entry name" value="TYR_RECOMBINASE"/>
    <property type="match status" value="1"/>
</dbReference>